<feature type="transmembrane region" description="Helical" evidence="1">
    <location>
        <begin position="21"/>
        <end position="41"/>
    </location>
</feature>
<keyword evidence="1" id="KW-0812">Transmembrane</keyword>
<dbReference type="AlphaFoldDB" id="A0A6H1ZMD1"/>
<keyword evidence="1" id="KW-1133">Transmembrane helix</keyword>
<sequence length="113" mass="12712">MGDDAAVGIFENGSLMKSLRIGILILLCGGFIAYTVHKIYVEDPKVYAYKIDLVKLEIQSKSEREANADISLQNRETISVIQSDLSWLKDSQLAVKDQNKEILKVLLSIRDKK</sequence>
<evidence type="ECO:0000313" key="2">
    <source>
        <dbReference type="EMBL" id="QJA48425.1"/>
    </source>
</evidence>
<name>A0A6H1ZMD1_9ZZZZ</name>
<accession>A0A6H1ZMD1</accession>
<reference evidence="2" key="1">
    <citation type="submission" date="2020-03" db="EMBL/GenBank/DDBJ databases">
        <title>The deep terrestrial virosphere.</title>
        <authorList>
            <person name="Holmfeldt K."/>
            <person name="Nilsson E."/>
            <person name="Simone D."/>
            <person name="Lopez-Fernandez M."/>
            <person name="Wu X."/>
            <person name="de Brujin I."/>
            <person name="Lundin D."/>
            <person name="Andersson A."/>
            <person name="Bertilsson S."/>
            <person name="Dopson M."/>
        </authorList>
    </citation>
    <scope>NUCLEOTIDE SEQUENCE</scope>
    <source>
        <strain evidence="2">TM448A00944</strain>
    </source>
</reference>
<proteinExistence type="predicted"/>
<keyword evidence="1" id="KW-0472">Membrane</keyword>
<gene>
    <name evidence="2" type="ORF">TM448A00944_0017</name>
</gene>
<organism evidence="2">
    <name type="scientific">viral metagenome</name>
    <dbReference type="NCBI Taxonomy" id="1070528"/>
    <lineage>
        <taxon>unclassified sequences</taxon>
        <taxon>metagenomes</taxon>
        <taxon>organismal metagenomes</taxon>
    </lineage>
</organism>
<protein>
    <submittedName>
        <fullName evidence="2">Uncharacterized protein</fullName>
    </submittedName>
</protein>
<dbReference type="EMBL" id="MT144083">
    <property type="protein sequence ID" value="QJA48425.1"/>
    <property type="molecule type" value="Genomic_DNA"/>
</dbReference>
<evidence type="ECO:0000256" key="1">
    <source>
        <dbReference type="SAM" id="Phobius"/>
    </source>
</evidence>